<evidence type="ECO:0000313" key="3">
    <source>
        <dbReference type="Proteomes" id="UP000008743"/>
    </source>
</evidence>
<organism evidence="2 3">
    <name type="scientific">Capsaspora owczarzaki (strain ATCC 30864)</name>
    <dbReference type="NCBI Taxonomy" id="595528"/>
    <lineage>
        <taxon>Eukaryota</taxon>
        <taxon>Filasterea</taxon>
        <taxon>Capsaspora</taxon>
    </lineage>
</organism>
<accession>A0A0D2X1A3</accession>
<feature type="region of interest" description="Disordered" evidence="1">
    <location>
        <begin position="200"/>
        <end position="220"/>
    </location>
</feature>
<dbReference type="EMBL" id="KE346361">
    <property type="protein sequence ID" value="KJE90459.1"/>
    <property type="molecule type" value="Genomic_DNA"/>
</dbReference>
<evidence type="ECO:0000313" key="2">
    <source>
        <dbReference type="EMBL" id="KJE90459.1"/>
    </source>
</evidence>
<name>A0A0D2X1A3_CAPO3</name>
<sequence length="220" mass="23839">MQLVRLLLRACAAAVPLAVSLYLLYLLSVPPSFADNDAVGVRIQPPSHESLDMLLQRNNVDAPTHANHLQQPMSIHEEQQQQQQQQRRSVVNPAAAAAAEDKIVVGHRPLEAQHPPRRFEDERKQVFQQKAQRAQAALAAAVAAVPAAPNAAAHAARPDNKQLDEHSPVAVAARSQQRVGLALDPKDTMAQLERLTKAAAALGNRPSLSDTEQVMLSADD</sequence>
<dbReference type="AlphaFoldDB" id="A0A0D2X1A3"/>
<evidence type="ECO:0000256" key="1">
    <source>
        <dbReference type="SAM" id="MobiDB-lite"/>
    </source>
</evidence>
<gene>
    <name evidence="2" type="ORF">CAOG_001770</name>
</gene>
<feature type="region of interest" description="Disordered" evidence="1">
    <location>
        <begin position="74"/>
        <end position="93"/>
    </location>
</feature>
<reference evidence="3" key="1">
    <citation type="submission" date="2011-02" db="EMBL/GenBank/DDBJ databases">
        <title>The Genome Sequence of Capsaspora owczarzaki ATCC 30864.</title>
        <authorList>
            <person name="Russ C."/>
            <person name="Cuomo C."/>
            <person name="Burger G."/>
            <person name="Gray M.W."/>
            <person name="Holland P.W.H."/>
            <person name="King N."/>
            <person name="Lang F.B.F."/>
            <person name="Roger A.J."/>
            <person name="Ruiz-Trillo I."/>
            <person name="Young S.K."/>
            <person name="Zeng Q."/>
            <person name="Gargeya S."/>
            <person name="Alvarado L."/>
            <person name="Berlin A."/>
            <person name="Chapman S.B."/>
            <person name="Chen Z."/>
            <person name="Freedman E."/>
            <person name="Gellesch M."/>
            <person name="Goldberg J."/>
            <person name="Griggs A."/>
            <person name="Gujja S."/>
            <person name="Heilman E."/>
            <person name="Heiman D."/>
            <person name="Howarth C."/>
            <person name="Mehta T."/>
            <person name="Neiman D."/>
            <person name="Pearson M."/>
            <person name="Roberts A."/>
            <person name="Saif S."/>
            <person name="Shea T."/>
            <person name="Shenoy N."/>
            <person name="Sisk P."/>
            <person name="Stolte C."/>
            <person name="Sykes S."/>
            <person name="White J."/>
            <person name="Yandava C."/>
            <person name="Haas B."/>
            <person name="Nusbaum C."/>
            <person name="Birren B."/>
        </authorList>
    </citation>
    <scope>NUCLEOTIDE SEQUENCE</scope>
    <source>
        <strain evidence="3">ATCC 30864</strain>
    </source>
</reference>
<dbReference type="InParanoid" id="A0A0D2X1A3"/>
<dbReference type="Proteomes" id="UP000008743">
    <property type="component" value="Unassembled WGS sequence"/>
</dbReference>
<keyword evidence="3" id="KW-1185">Reference proteome</keyword>
<proteinExistence type="predicted"/>
<protein>
    <submittedName>
        <fullName evidence="2">Uncharacterized protein</fullName>
    </submittedName>
</protein>
<dbReference type="RefSeq" id="XP_004364638.1">
    <property type="nucleotide sequence ID" value="XM_004364581.2"/>
</dbReference>